<dbReference type="EMBL" id="JAOQBH010000009">
    <property type="protein sequence ID" value="KAJ4131006.1"/>
    <property type="molecule type" value="Genomic_DNA"/>
</dbReference>
<comment type="caution">
    <text evidence="1">The sequence shown here is derived from an EMBL/GenBank/DDBJ whole genome shotgun (WGS) entry which is preliminary data.</text>
</comment>
<gene>
    <name evidence="1" type="ORF">NW768_006546</name>
</gene>
<proteinExistence type="predicted"/>
<reference evidence="1" key="1">
    <citation type="submission" date="2022-09" db="EMBL/GenBank/DDBJ databases">
        <title>Fusarium specimens isolated from Avocado Roots.</title>
        <authorList>
            <person name="Stajich J."/>
            <person name="Roper C."/>
            <person name="Heimlech-Rivalta G."/>
        </authorList>
    </citation>
    <scope>NUCLEOTIDE SEQUENCE</scope>
    <source>
        <strain evidence="1">CF00095</strain>
    </source>
</reference>
<evidence type="ECO:0000313" key="2">
    <source>
        <dbReference type="Proteomes" id="UP001152024"/>
    </source>
</evidence>
<accession>A0ABQ8RBT3</accession>
<keyword evidence="2" id="KW-1185">Reference proteome</keyword>
<name>A0ABQ8RBT3_FUSEQ</name>
<sequence>MLSFIQVEIHYLKLNAPTITIGPNTIPEVELKNTGLVIKYGAEPEYTLGNTSSIKSVLRHATPNGKDYSSSEWCVINFGKKTRCIFCKERLWPTDAHSMTCNADVKQDFEFVYTSCGDKYET</sequence>
<evidence type="ECO:0000313" key="1">
    <source>
        <dbReference type="EMBL" id="KAJ4131006.1"/>
    </source>
</evidence>
<organism evidence="1 2">
    <name type="scientific">Fusarium equiseti</name>
    <name type="common">Fusarium scirpi</name>
    <dbReference type="NCBI Taxonomy" id="61235"/>
    <lineage>
        <taxon>Eukaryota</taxon>
        <taxon>Fungi</taxon>
        <taxon>Dikarya</taxon>
        <taxon>Ascomycota</taxon>
        <taxon>Pezizomycotina</taxon>
        <taxon>Sordariomycetes</taxon>
        <taxon>Hypocreomycetidae</taxon>
        <taxon>Hypocreales</taxon>
        <taxon>Nectriaceae</taxon>
        <taxon>Fusarium</taxon>
        <taxon>Fusarium incarnatum-equiseti species complex</taxon>
    </lineage>
</organism>
<protein>
    <submittedName>
        <fullName evidence="1">Uncharacterized protein</fullName>
    </submittedName>
</protein>
<dbReference type="Proteomes" id="UP001152024">
    <property type="component" value="Unassembled WGS sequence"/>
</dbReference>